<organism evidence="1 2">
    <name type="scientific">Clostridium brassicae</name>
    <dbReference type="NCBI Taxonomy" id="2999072"/>
    <lineage>
        <taxon>Bacteria</taxon>
        <taxon>Bacillati</taxon>
        <taxon>Bacillota</taxon>
        <taxon>Clostridia</taxon>
        <taxon>Eubacteriales</taxon>
        <taxon>Clostridiaceae</taxon>
        <taxon>Clostridium</taxon>
    </lineage>
</organism>
<keyword evidence="2" id="KW-1185">Reference proteome</keyword>
<protein>
    <submittedName>
        <fullName evidence="1">Uncharacterized protein</fullName>
    </submittedName>
</protein>
<proteinExistence type="predicted"/>
<evidence type="ECO:0000313" key="2">
    <source>
        <dbReference type="Proteomes" id="UP001144612"/>
    </source>
</evidence>
<gene>
    <name evidence="1" type="ORF">OW729_09490</name>
</gene>
<evidence type="ECO:0000313" key="1">
    <source>
        <dbReference type="EMBL" id="MCY6958834.1"/>
    </source>
</evidence>
<dbReference type="EMBL" id="JAPQFJ010000008">
    <property type="protein sequence ID" value="MCY6958834.1"/>
    <property type="molecule type" value="Genomic_DNA"/>
</dbReference>
<dbReference type="RefSeq" id="WP_268061249.1">
    <property type="nucleotide sequence ID" value="NZ_JAPQFJ010000008.1"/>
</dbReference>
<reference evidence="1" key="1">
    <citation type="submission" date="2022-12" db="EMBL/GenBank/DDBJ databases">
        <title>Clostridium sp. nov., isolated from industrial wastewater.</title>
        <authorList>
            <person name="Jiayan W."/>
        </authorList>
    </citation>
    <scope>NUCLEOTIDE SEQUENCE</scope>
    <source>
        <strain evidence="1">ZC22-4</strain>
    </source>
</reference>
<dbReference type="Proteomes" id="UP001144612">
    <property type="component" value="Unassembled WGS sequence"/>
</dbReference>
<name>A0ABT4DCT7_9CLOT</name>
<comment type="caution">
    <text evidence="1">The sequence shown here is derived from an EMBL/GenBank/DDBJ whole genome shotgun (WGS) entry which is preliminary data.</text>
</comment>
<accession>A0ABT4DCT7</accession>
<sequence>MILCPIGNCSEGRTICCLYCLKRKECLNACNRTNQSCYFDKDPIDKKRAAKAAK</sequence>